<comment type="cofactor">
    <cofactor evidence="1 6">
        <name>Mg(2+)</name>
        <dbReference type="ChEBI" id="CHEBI:18420"/>
    </cofactor>
</comment>
<evidence type="ECO:0000313" key="9">
    <source>
        <dbReference type="Proteomes" id="UP000030661"/>
    </source>
</evidence>
<protein>
    <recommendedName>
        <fullName evidence="6">Pyrophosphate--fructose 6-phosphate 1-phosphotransferase</fullName>
        <ecNumber evidence="6">2.7.1.90</ecNumber>
    </recommendedName>
    <alternativeName>
        <fullName evidence="6">6-phosphofructokinase, pyrophosphate dependent</fullName>
    </alternativeName>
    <alternativeName>
        <fullName evidence="6">PPi-dependent phosphofructokinase</fullName>
        <shortName evidence="6">PPi-PFK</shortName>
    </alternativeName>
    <alternativeName>
        <fullName evidence="6">Pyrophosphate-dependent 6-phosphofructose-1-kinase</fullName>
    </alternativeName>
</protein>
<feature type="binding site" evidence="6">
    <location>
        <position position="243"/>
    </location>
    <ligand>
        <name>substrate</name>
    </ligand>
</feature>
<sequence length="407" mass="44567">MAGLRGKLVMAQSGGPTAVINSSICGVIQEALKHREVEGVYGAINGIMGVLHENLIDLAQESPETVERLRRTPSSALGSCRRKLDQTDLERVLAVFKAHNIRYFFYNGGNDSMDTAHKISQMATAAGYEMHVMGIPKTVDNDLVETDHCPGFGSVARWMAIAMRDAGRDTEAIANTSTAIKIIEAMGRDSGWITGATVLAKQDPDDAPQLIYLPEVAFEIDKFLNDVQKVYDRLGHVLIAVSEGVRDKDGKILVKSDSVDAFGHVQLEGVGDYLANVIKKKLGIKARCDKPGTIQRVSILGASQSDLQEAYLVGQRAVQYAVEGHNGYMVALVRESDEPYSCTTGMVALEKVANAKKVIPADYISPEGNFVNDKFITYAKPLAGELLPDYMRFQKYFVSKQLDAYQR</sequence>
<evidence type="ECO:0000256" key="6">
    <source>
        <dbReference type="HAMAP-Rule" id="MF_01978"/>
    </source>
</evidence>
<evidence type="ECO:0000256" key="4">
    <source>
        <dbReference type="ARBA" id="ARBA00022777"/>
    </source>
</evidence>
<dbReference type="GO" id="GO:0003872">
    <property type="term" value="F:6-phosphofructokinase activity"/>
    <property type="evidence" value="ECO:0007669"/>
    <property type="project" value="UniProtKB-UniRule"/>
</dbReference>
<feature type="domain" description="Phosphofructokinase" evidence="7">
    <location>
        <begin position="9"/>
        <end position="319"/>
    </location>
</feature>
<dbReference type="STRING" id="1499967.U27_06729"/>
<dbReference type="GO" id="GO:0006002">
    <property type="term" value="P:fructose 6-phosphate metabolic process"/>
    <property type="evidence" value="ECO:0007669"/>
    <property type="project" value="InterPro"/>
</dbReference>
<evidence type="ECO:0000313" key="8">
    <source>
        <dbReference type="EMBL" id="GAK59744.1"/>
    </source>
</evidence>
<feature type="binding site" evidence="6">
    <location>
        <position position="15"/>
    </location>
    <ligand>
        <name>diphosphate</name>
        <dbReference type="ChEBI" id="CHEBI:33019"/>
    </ligand>
</feature>
<dbReference type="HAMAP" id="MF_01978">
    <property type="entry name" value="Phosphofructokinase_II_B2"/>
    <property type="match status" value="1"/>
</dbReference>
<keyword evidence="2 6" id="KW-0808">Transferase</keyword>
<reference evidence="8" key="1">
    <citation type="journal article" date="2015" name="PeerJ">
        <title>First genomic representation of candidate bacterial phylum KSB3 points to enhanced environmental sensing as a trigger of wastewater bulking.</title>
        <authorList>
            <person name="Sekiguchi Y."/>
            <person name="Ohashi A."/>
            <person name="Parks D.H."/>
            <person name="Yamauchi T."/>
            <person name="Tyson G.W."/>
            <person name="Hugenholtz P."/>
        </authorList>
    </citation>
    <scope>NUCLEOTIDE SEQUENCE [LARGE SCALE GENOMIC DNA]</scope>
</reference>
<dbReference type="PRINTS" id="PR00476">
    <property type="entry name" value="PHFRCTKINASE"/>
</dbReference>
<dbReference type="InterPro" id="IPR035966">
    <property type="entry name" value="PKF_sf"/>
</dbReference>
<proteinExistence type="inferred from homology"/>
<dbReference type="AlphaFoldDB" id="A0A081C589"/>
<dbReference type="InterPro" id="IPR022953">
    <property type="entry name" value="ATP_PFK"/>
</dbReference>
<keyword evidence="3 6" id="KW-0479">Metal-binding</keyword>
<comment type="pathway">
    <text evidence="6">Carbohydrate degradation; glycolysis; D-glyceraldehyde 3-phosphate and glycerone phosphate from D-glucose: step 3/4.</text>
</comment>
<dbReference type="HOGENOM" id="CLU_020655_1_1_0"/>
<feature type="active site" description="Proton acceptor" evidence="6">
    <location>
        <position position="140"/>
    </location>
</feature>
<feature type="site" description="Important for catalytic activity and substrate specificity; stabilizes the transition state when the phosphoryl donor is PPi; prevents ATP from binding by mimicking the alpha-phosphate group of ATP" evidence="6">
    <location>
        <position position="111"/>
    </location>
</feature>
<keyword evidence="6" id="KW-0324">Glycolysis</keyword>
<feature type="site" description="Important for catalytic activity; stabilizes the transition state when the phosphoryl donor is PPi" evidence="6">
    <location>
        <position position="137"/>
    </location>
</feature>
<feature type="binding site" evidence="6">
    <location>
        <begin position="186"/>
        <end position="188"/>
    </location>
    <ligand>
        <name>substrate</name>
    </ligand>
</feature>
<dbReference type="NCBIfam" id="NF010675">
    <property type="entry name" value="PRK14072.1"/>
    <property type="match status" value="1"/>
</dbReference>
<dbReference type="GO" id="GO:0005737">
    <property type="term" value="C:cytoplasm"/>
    <property type="evidence" value="ECO:0007669"/>
    <property type="project" value="UniProtKB-SubCell"/>
</dbReference>
<comment type="subcellular location">
    <subcellularLocation>
        <location evidence="6">Cytoplasm</location>
    </subcellularLocation>
</comment>
<evidence type="ECO:0000256" key="5">
    <source>
        <dbReference type="ARBA" id="ARBA00022842"/>
    </source>
</evidence>
<gene>
    <name evidence="6" type="primary">pfp</name>
    <name evidence="8" type="ORF">U27_06729</name>
</gene>
<dbReference type="EC" id="2.7.1.90" evidence="6"/>
<evidence type="ECO:0000256" key="3">
    <source>
        <dbReference type="ARBA" id="ARBA00022723"/>
    </source>
</evidence>
<evidence type="ECO:0000256" key="1">
    <source>
        <dbReference type="ARBA" id="ARBA00001946"/>
    </source>
</evidence>
<dbReference type="InterPro" id="IPR011404">
    <property type="entry name" value="PPi-PFK"/>
</dbReference>
<evidence type="ECO:0000256" key="2">
    <source>
        <dbReference type="ARBA" id="ARBA00022679"/>
    </source>
</evidence>
<comment type="similarity">
    <text evidence="6">Belongs to the phosphofructokinase type A (PFKA) family. PPi-dependent PFK group II subfamily. Clade 'B2' sub-subfamily.</text>
</comment>
<keyword evidence="9" id="KW-1185">Reference proteome</keyword>
<feature type="binding site" evidence="6">
    <location>
        <position position="110"/>
    </location>
    <ligand>
        <name>Mg(2+)</name>
        <dbReference type="ChEBI" id="CHEBI:18420"/>
        <note>catalytic</note>
    </ligand>
</feature>
<dbReference type="Gene3D" id="3.40.50.460">
    <property type="entry name" value="Phosphofructokinase domain"/>
    <property type="match status" value="1"/>
</dbReference>
<keyword evidence="4 6" id="KW-0418">Kinase</keyword>
<keyword evidence="5 6" id="KW-0460">Magnesium</keyword>
<comment type="catalytic activity">
    <reaction evidence="6">
        <text>beta-D-fructose 6-phosphate + diphosphate = beta-D-fructose 1,6-bisphosphate + phosphate + H(+)</text>
        <dbReference type="Rhea" id="RHEA:13613"/>
        <dbReference type="ChEBI" id="CHEBI:15378"/>
        <dbReference type="ChEBI" id="CHEBI:32966"/>
        <dbReference type="ChEBI" id="CHEBI:33019"/>
        <dbReference type="ChEBI" id="CHEBI:43474"/>
        <dbReference type="ChEBI" id="CHEBI:57634"/>
        <dbReference type="EC" id="2.7.1.90"/>
    </reaction>
</comment>
<dbReference type="Pfam" id="PF00365">
    <property type="entry name" value="PFK"/>
    <property type="match status" value="1"/>
</dbReference>
<dbReference type="GO" id="GO:0047334">
    <property type="term" value="F:diphosphate-fructose-6-phosphate 1-phosphotransferase activity"/>
    <property type="evidence" value="ECO:0007669"/>
    <property type="project" value="UniProtKB-EC"/>
</dbReference>
<dbReference type="PANTHER" id="PTHR45770">
    <property type="entry name" value="ATP-DEPENDENT 6-PHOSPHOFRUCTOKINASE 1"/>
    <property type="match status" value="1"/>
</dbReference>
<dbReference type="InterPro" id="IPR050929">
    <property type="entry name" value="PFKA"/>
</dbReference>
<dbReference type="UniPathway" id="UPA00109">
    <property type="reaction ID" value="UER00182"/>
</dbReference>
<organism evidence="8">
    <name type="scientific">Vecturithrix granuli</name>
    <dbReference type="NCBI Taxonomy" id="1499967"/>
    <lineage>
        <taxon>Bacteria</taxon>
        <taxon>Candidatus Moduliflexota</taxon>
        <taxon>Candidatus Vecturitrichia</taxon>
        <taxon>Candidatus Vecturitrichales</taxon>
        <taxon>Candidatus Vecturitrichaceae</taxon>
        <taxon>Candidatus Vecturithrix</taxon>
    </lineage>
</organism>
<dbReference type="InterPro" id="IPR000023">
    <property type="entry name" value="Phosphofructokinase_dom"/>
</dbReference>
<keyword evidence="6" id="KW-0963">Cytoplasm</keyword>
<comment type="activity regulation">
    <text evidence="6">Non-allosteric.</text>
</comment>
<dbReference type="Gene3D" id="3.40.50.450">
    <property type="match status" value="1"/>
</dbReference>
<accession>A0A081C589</accession>
<dbReference type="eggNOG" id="COG0205">
    <property type="taxonomic scope" value="Bacteria"/>
</dbReference>
<comment type="subunit">
    <text evidence="6">Homodimer.</text>
</comment>
<dbReference type="PIRSF" id="PIRSF036483">
    <property type="entry name" value="PFK_XF0274"/>
    <property type="match status" value="1"/>
</dbReference>
<feature type="binding site" evidence="6">
    <location>
        <begin position="138"/>
        <end position="140"/>
    </location>
    <ligand>
        <name>substrate</name>
    </ligand>
</feature>
<dbReference type="SUPFAM" id="SSF53784">
    <property type="entry name" value="Phosphofructokinase"/>
    <property type="match status" value="1"/>
</dbReference>
<dbReference type="EMBL" id="DF820470">
    <property type="protein sequence ID" value="GAK59744.1"/>
    <property type="molecule type" value="Genomic_DNA"/>
</dbReference>
<dbReference type="Proteomes" id="UP000030661">
    <property type="component" value="Unassembled WGS sequence"/>
</dbReference>
<comment type="function">
    <text evidence="6">Catalyzes the phosphorylation of D-fructose 6-phosphate, the first committing step of glycolysis. Uses inorganic phosphate (PPi) as phosphoryl donor instead of ATP like common ATP-dependent phosphofructokinases (ATP-PFKs), which renders the reaction reversible, and can thus function both in glycolysis and gluconeogenesis. Consistently, PPi-PFK can replace the enzymes of both the forward (ATP-PFK) and reverse (fructose-bisphosphatase (FBPase)) reactions.</text>
</comment>
<dbReference type="GO" id="GO:0046872">
    <property type="term" value="F:metal ion binding"/>
    <property type="evidence" value="ECO:0007669"/>
    <property type="project" value="UniProtKB-KW"/>
</dbReference>
<name>A0A081C589_VECG1</name>
<evidence type="ECO:0000259" key="7">
    <source>
        <dbReference type="Pfam" id="PF00365"/>
    </source>
</evidence>
<comment type="caution">
    <text evidence="6">Lacks conserved residue(s) required for the propagation of feature annotation.</text>
</comment>